<evidence type="ECO:0000313" key="3">
    <source>
        <dbReference type="EMBL" id="CDQ12071.1"/>
    </source>
</evidence>
<keyword evidence="2" id="KW-0812">Transmembrane</keyword>
<keyword evidence="5" id="KW-1185">Reference proteome</keyword>
<reference evidence="3" key="2">
    <citation type="submission" date="2014-07" db="EMBL/GenBank/DDBJ databases">
        <title>Initial genome analysis of the psychrotolerant acidophile Acidithiobacillus ferrivorans CF27: insights into iron and sulfur oxidation pathways and into biofilm formation.</title>
        <authorList>
            <person name="Talla E."/>
            <person name="Hedrich S."/>
            <person name="Mangenot S."/>
            <person name="Ji B."/>
            <person name="Johnson D.B."/>
            <person name="Barbe V."/>
            <person name="Bonnefoy V."/>
        </authorList>
    </citation>
    <scope>NUCLEOTIDE SEQUENCE [LARGE SCALE GENOMIC DNA]</scope>
    <source>
        <strain evidence="3">CF27</strain>
    </source>
</reference>
<name>A0A060UUS7_9PROT</name>
<feature type="transmembrane region" description="Helical" evidence="2">
    <location>
        <begin position="20"/>
        <end position="41"/>
    </location>
</feature>
<accession>A0A060UUS7</accession>
<feature type="transmembrane region" description="Helical" evidence="2">
    <location>
        <begin position="85"/>
        <end position="107"/>
    </location>
</feature>
<dbReference type="EMBL" id="CCCS020000078">
    <property type="protein sequence ID" value="CDQ12071.1"/>
    <property type="molecule type" value="Genomic_DNA"/>
</dbReference>
<proteinExistence type="predicted"/>
<evidence type="ECO:0000313" key="5">
    <source>
        <dbReference type="Proteomes" id="UP000193925"/>
    </source>
</evidence>
<dbReference type="Proteomes" id="UP000193925">
    <property type="component" value="Chromosome AFERRI"/>
</dbReference>
<reference evidence="4 5" key="3">
    <citation type="submission" date="2017-03" db="EMBL/GenBank/DDBJ databases">
        <authorList>
            <person name="Regsiter A."/>
            <person name="William W."/>
        </authorList>
    </citation>
    <scope>NUCLEOTIDE SEQUENCE [LARGE SCALE GENOMIC DNA]</scope>
    <source>
        <strain evidence="4">PRJEB5721</strain>
    </source>
</reference>
<dbReference type="EMBL" id="LT841305">
    <property type="protein sequence ID" value="SMH64802.1"/>
    <property type="molecule type" value="Genomic_DNA"/>
</dbReference>
<gene>
    <name evidence="4" type="ORF">AFERRI_10836</name>
    <name evidence="3" type="ORF">AFERRI_80020</name>
</gene>
<sequence length="234" mass="26278">MHMGHHMMVPHNGVADMSLTILLLVVGLYGSLLMLFFLDLLGTRHTISREEFDEIRKTTKTDPYSTAEVLVAGRLMRRDLTIPRWLIAAICLQIPLTVLLGVSVPLPGYVEDLLLAVVSSPVISGPVRSLLLPAITSWLRRRFHRCSHHVNSKAKPLQDMVIGGGSEHPCGHIENSDIGEGQEQHPKDRVRVHPERFFWEPITFREWAPRRVAQEPVDGGGKRRDGDPSQNVVE</sequence>
<evidence type="ECO:0000313" key="4">
    <source>
        <dbReference type="EMBL" id="SMH64802.1"/>
    </source>
</evidence>
<keyword evidence="2" id="KW-0472">Membrane</keyword>
<dbReference type="AlphaFoldDB" id="A0A060UUS7"/>
<protein>
    <submittedName>
        <fullName evidence="3">Uncharacterized protein</fullName>
    </submittedName>
</protein>
<evidence type="ECO:0000256" key="2">
    <source>
        <dbReference type="SAM" id="Phobius"/>
    </source>
</evidence>
<feature type="region of interest" description="Disordered" evidence="1">
    <location>
        <begin position="210"/>
        <end position="234"/>
    </location>
</feature>
<keyword evidence="2" id="KW-1133">Transmembrane helix</keyword>
<evidence type="ECO:0000256" key="1">
    <source>
        <dbReference type="SAM" id="MobiDB-lite"/>
    </source>
</evidence>
<feature type="transmembrane region" description="Helical" evidence="2">
    <location>
        <begin position="113"/>
        <end position="135"/>
    </location>
</feature>
<reference evidence="3" key="1">
    <citation type="submission" date="2014-03" db="EMBL/GenBank/DDBJ databases">
        <authorList>
            <person name="Genoscope - CEA"/>
        </authorList>
    </citation>
    <scope>NUCLEOTIDE SEQUENCE [LARGE SCALE GENOMIC DNA]</scope>
    <source>
        <strain evidence="3">CF27</strain>
    </source>
</reference>
<organism evidence="3">
    <name type="scientific">Acidithiobacillus ferrivorans</name>
    <dbReference type="NCBI Taxonomy" id="160808"/>
    <lineage>
        <taxon>Bacteria</taxon>
        <taxon>Pseudomonadati</taxon>
        <taxon>Pseudomonadota</taxon>
        <taxon>Acidithiobacillia</taxon>
        <taxon>Acidithiobacillales</taxon>
        <taxon>Acidithiobacillaceae</taxon>
        <taxon>Acidithiobacillus</taxon>
    </lineage>
</organism>